<reference evidence="2" key="1">
    <citation type="submission" date="2021-01" db="EMBL/GenBank/DDBJ databases">
        <authorList>
            <person name="Corre E."/>
            <person name="Pelletier E."/>
            <person name="Niang G."/>
            <person name="Scheremetjew M."/>
            <person name="Finn R."/>
            <person name="Kale V."/>
            <person name="Holt S."/>
            <person name="Cochrane G."/>
            <person name="Meng A."/>
            <person name="Brown T."/>
            <person name="Cohen L."/>
        </authorList>
    </citation>
    <scope>NUCLEOTIDE SEQUENCE</scope>
    <source>
        <strain evidence="2">CT5</strain>
    </source>
</reference>
<proteinExistence type="predicted"/>
<organism evidence="2">
    <name type="scientific">Euplotes crassus</name>
    <dbReference type="NCBI Taxonomy" id="5936"/>
    <lineage>
        <taxon>Eukaryota</taxon>
        <taxon>Sar</taxon>
        <taxon>Alveolata</taxon>
        <taxon>Ciliophora</taxon>
        <taxon>Intramacronucleata</taxon>
        <taxon>Spirotrichea</taxon>
        <taxon>Hypotrichia</taxon>
        <taxon>Euplotida</taxon>
        <taxon>Euplotidae</taxon>
        <taxon>Moneuplotes</taxon>
    </lineage>
</organism>
<accession>A0A7S3K8Z0</accession>
<feature type="compositionally biased region" description="Polar residues" evidence="1">
    <location>
        <begin position="33"/>
        <end position="47"/>
    </location>
</feature>
<evidence type="ECO:0000256" key="1">
    <source>
        <dbReference type="SAM" id="MobiDB-lite"/>
    </source>
</evidence>
<feature type="region of interest" description="Disordered" evidence="1">
    <location>
        <begin position="21"/>
        <end position="69"/>
    </location>
</feature>
<sequence>MDTGTIEAGKAILKFYRRTKGNQENTGLKKGKSLTNKANNLSMQMSKKNSRATTKGKKEEEKTNGNKAKAEEFKLEDISTFLEKGENEEIRNDPHFNVYREMMNEKHIAYNRNLIIQNKELADNQFTWFRDPNFKIEDSSSEEIET</sequence>
<dbReference type="AlphaFoldDB" id="A0A7S3K8Z0"/>
<evidence type="ECO:0000313" key="2">
    <source>
        <dbReference type="EMBL" id="CAE0376293.1"/>
    </source>
</evidence>
<feature type="compositionally biased region" description="Basic and acidic residues" evidence="1">
    <location>
        <begin position="56"/>
        <end position="69"/>
    </location>
</feature>
<dbReference type="EMBL" id="HBIK01002524">
    <property type="protein sequence ID" value="CAE0376293.1"/>
    <property type="molecule type" value="Transcribed_RNA"/>
</dbReference>
<gene>
    <name evidence="2" type="ORF">ECRA1380_LOCUS1248</name>
</gene>
<protein>
    <submittedName>
        <fullName evidence="2">Uncharacterized protein</fullName>
    </submittedName>
</protein>
<name>A0A7S3K8Z0_EUPCR</name>